<comment type="caution">
    <text evidence="2">The sequence shown here is derived from an EMBL/GenBank/DDBJ whole genome shotgun (WGS) entry which is preliminary data.</text>
</comment>
<protein>
    <submittedName>
        <fullName evidence="2">Glucokinase</fullName>
    </submittedName>
</protein>
<accession>A0A4Q7NXJ9</accession>
<dbReference type="EMBL" id="SGXD01000001">
    <property type="protein sequence ID" value="RZS91730.1"/>
    <property type="molecule type" value="Genomic_DNA"/>
</dbReference>
<dbReference type="InterPro" id="IPR000600">
    <property type="entry name" value="ROK"/>
</dbReference>
<evidence type="ECO:0000313" key="3">
    <source>
        <dbReference type="Proteomes" id="UP000293638"/>
    </source>
</evidence>
<comment type="similarity">
    <text evidence="1">Belongs to the ROK (NagC/XylR) family.</text>
</comment>
<reference evidence="2 3" key="1">
    <citation type="submission" date="2019-02" db="EMBL/GenBank/DDBJ databases">
        <title>Genomic Encyclopedia of Type Strains, Phase IV (KMG-IV): sequencing the most valuable type-strain genomes for metagenomic binning, comparative biology and taxonomic classification.</title>
        <authorList>
            <person name="Goeker M."/>
        </authorList>
    </citation>
    <scope>NUCLEOTIDE SEQUENCE [LARGE SCALE GENOMIC DNA]</scope>
    <source>
        <strain evidence="2 3">DSM 45622</strain>
    </source>
</reference>
<gene>
    <name evidence="2" type="ORF">EV189_0977</name>
</gene>
<dbReference type="InterPro" id="IPR043129">
    <property type="entry name" value="ATPase_NBD"/>
</dbReference>
<evidence type="ECO:0000256" key="1">
    <source>
        <dbReference type="ARBA" id="ARBA00006479"/>
    </source>
</evidence>
<organism evidence="2 3">
    <name type="scientific">Motilibacter rhizosphaerae</name>
    <dbReference type="NCBI Taxonomy" id="598652"/>
    <lineage>
        <taxon>Bacteria</taxon>
        <taxon>Bacillati</taxon>
        <taxon>Actinomycetota</taxon>
        <taxon>Actinomycetes</taxon>
        <taxon>Motilibacterales</taxon>
        <taxon>Motilibacteraceae</taxon>
        <taxon>Motilibacter</taxon>
    </lineage>
</organism>
<sequence>MTAAPAGSVVALDVGGTSIKGARFSARGASLQRAVVPSGTGGAALDAALELVRHLAAPDTRAVGLAAPGLVDAASGTVRYAANLGWRDVPLAGLVEERCGLPASVQQDVSAAGRAEAAARGSADDEVLLLVMLGTGVGASVVVGGRPLPGAAGMAAELGHLQARPDGEQCTCGQRGCVEVYASASAVTRRYASAVGRPVASAEEVVARLACEPAARHVWNEACEVLGGALASATLLLDPAVVVLGGGLARAGERLLTPVRAATAARLAWRRPPPVVPSAIGDDVGVVGAALGAWDRTGWGVPDAWRGAARTHPS</sequence>
<keyword evidence="2" id="KW-0808">Transferase</keyword>
<dbReference type="AlphaFoldDB" id="A0A4Q7NXJ9"/>
<dbReference type="GO" id="GO:0016301">
    <property type="term" value="F:kinase activity"/>
    <property type="evidence" value="ECO:0007669"/>
    <property type="project" value="UniProtKB-KW"/>
</dbReference>
<dbReference type="PANTHER" id="PTHR18964:SF149">
    <property type="entry name" value="BIFUNCTIONAL UDP-N-ACETYLGLUCOSAMINE 2-EPIMERASE_N-ACETYLMANNOSAMINE KINASE"/>
    <property type="match status" value="1"/>
</dbReference>
<dbReference type="Pfam" id="PF00480">
    <property type="entry name" value="ROK"/>
    <property type="match status" value="1"/>
</dbReference>
<name>A0A4Q7NXJ9_9ACTN</name>
<dbReference type="OrthoDB" id="9810372at2"/>
<dbReference type="PANTHER" id="PTHR18964">
    <property type="entry name" value="ROK (REPRESSOR, ORF, KINASE) FAMILY"/>
    <property type="match status" value="1"/>
</dbReference>
<dbReference type="RefSeq" id="WP_130491761.1">
    <property type="nucleotide sequence ID" value="NZ_SGXD01000001.1"/>
</dbReference>
<dbReference type="SUPFAM" id="SSF53067">
    <property type="entry name" value="Actin-like ATPase domain"/>
    <property type="match status" value="1"/>
</dbReference>
<proteinExistence type="inferred from homology"/>
<keyword evidence="3" id="KW-1185">Reference proteome</keyword>
<keyword evidence="2" id="KW-0418">Kinase</keyword>
<evidence type="ECO:0000313" key="2">
    <source>
        <dbReference type="EMBL" id="RZS91730.1"/>
    </source>
</evidence>
<dbReference type="Gene3D" id="3.30.420.40">
    <property type="match status" value="2"/>
</dbReference>
<dbReference type="Proteomes" id="UP000293638">
    <property type="component" value="Unassembled WGS sequence"/>
</dbReference>